<protein>
    <submittedName>
        <fullName evidence="1">Uncharacterized protein</fullName>
    </submittedName>
</protein>
<keyword evidence="2" id="KW-1185">Reference proteome</keyword>
<evidence type="ECO:0000313" key="1">
    <source>
        <dbReference type="EMBL" id="MBV7271351.1"/>
    </source>
</evidence>
<dbReference type="EMBL" id="JAEEGC010000002">
    <property type="protein sequence ID" value="MBV7271351.1"/>
    <property type="molecule type" value="Genomic_DNA"/>
</dbReference>
<organism evidence="1 2">
    <name type="scientific">Clostridium thailandense</name>
    <dbReference type="NCBI Taxonomy" id="2794346"/>
    <lineage>
        <taxon>Bacteria</taxon>
        <taxon>Bacillati</taxon>
        <taxon>Bacillota</taxon>
        <taxon>Clostridia</taxon>
        <taxon>Eubacteriales</taxon>
        <taxon>Clostridiaceae</taxon>
        <taxon>Clostridium</taxon>
    </lineage>
</organism>
<accession>A0A949TT16</accession>
<sequence>MLKVLILDGDALNRTDLNTNISWEKERYETYGEALNDLNAIKYVAKIVKFTVNQRCFDQKQKYCLILFILDLIN</sequence>
<proteinExistence type="predicted"/>
<comment type="caution">
    <text evidence="1">The sequence shown here is derived from an EMBL/GenBank/DDBJ whole genome shotgun (WGS) entry which is preliminary data.</text>
</comment>
<dbReference type="AlphaFoldDB" id="A0A949TT16"/>
<dbReference type="Proteomes" id="UP000694308">
    <property type="component" value="Unassembled WGS sequence"/>
</dbReference>
<dbReference type="RefSeq" id="WP_218318390.1">
    <property type="nucleotide sequence ID" value="NZ_JAEEGC010000002.1"/>
</dbReference>
<gene>
    <name evidence="1" type="ORF">I6U48_00250</name>
</gene>
<evidence type="ECO:0000313" key="2">
    <source>
        <dbReference type="Proteomes" id="UP000694308"/>
    </source>
</evidence>
<name>A0A949TT16_9CLOT</name>
<reference evidence="1" key="1">
    <citation type="submission" date="2020-12" db="EMBL/GenBank/DDBJ databases">
        <title>Clostridium thailandense sp. nov., a novel acetogenic bacterium isolated from peat land soil in Thailand.</title>
        <authorList>
            <person name="Chaikitkaew S."/>
            <person name="Birkeland N.K."/>
        </authorList>
    </citation>
    <scope>NUCLEOTIDE SEQUENCE</scope>
    <source>
        <strain evidence="1">PL3</strain>
    </source>
</reference>